<dbReference type="Pfam" id="PF13478">
    <property type="entry name" value="XdhC_C"/>
    <property type="match status" value="1"/>
</dbReference>
<dbReference type="InterPro" id="IPR027051">
    <property type="entry name" value="XdhC_Rossmann_dom"/>
</dbReference>
<evidence type="ECO:0000313" key="2">
    <source>
        <dbReference type="EMBL" id="RDD63859.1"/>
    </source>
</evidence>
<dbReference type="RefSeq" id="WP_114580372.1">
    <property type="nucleotide sequence ID" value="NZ_QPMH01000001.1"/>
</dbReference>
<dbReference type="InterPro" id="IPR052698">
    <property type="entry name" value="MoCofactor_Util/Proc"/>
</dbReference>
<protein>
    <submittedName>
        <fullName evidence="2">Xanthine dehydrogenase</fullName>
    </submittedName>
</protein>
<dbReference type="AlphaFoldDB" id="A0A369TET1"/>
<dbReference type="Proteomes" id="UP000253941">
    <property type="component" value="Unassembled WGS sequence"/>
</dbReference>
<accession>A0A369TET1</accession>
<sequence length="246" mass="26380">MKRATLERLQDARAHKRAVALVTDLENGSEALIDEGEAVAGALVLSAPALHGIEDAIRHDKSGRLPEPNGHLFVQVFNPPLRLVLVGAVHIAQALAPMAEIAGYDVTIIDPRRAFGSDQRFPNVTLLSDWPDDAMRALQLDHRTAVVTLTHDPKLDDPALQVALDSDAFYIGALGSTRTHAKRLERLAEAGIPDDKLSRIHGPLGLPLGGRSPAEIAIATLAQMTQVLHGAPPLEKRPPEQKAAAV</sequence>
<dbReference type="PANTHER" id="PTHR30388:SF4">
    <property type="entry name" value="MOLYBDENUM COFACTOR INSERTION CHAPERONE PAOD"/>
    <property type="match status" value="1"/>
</dbReference>
<keyword evidence="3" id="KW-1185">Reference proteome</keyword>
<reference evidence="2 3" key="1">
    <citation type="submission" date="2018-07" db="EMBL/GenBank/DDBJ databases">
        <title>Venubactetium sediminum gen. nov., sp. nov., isolated from a marine solar saltern.</title>
        <authorList>
            <person name="Wang S."/>
        </authorList>
    </citation>
    <scope>NUCLEOTIDE SEQUENCE [LARGE SCALE GENOMIC DNA]</scope>
    <source>
        <strain evidence="2 3">WD2A32</strain>
    </source>
</reference>
<dbReference type="EMBL" id="QPMH01000001">
    <property type="protein sequence ID" value="RDD63859.1"/>
    <property type="molecule type" value="Genomic_DNA"/>
</dbReference>
<organism evidence="2 3">
    <name type="scientific">Ferruginivarius sediminum</name>
    <dbReference type="NCBI Taxonomy" id="2661937"/>
    <lineage>
        <taxon>Bacteria</taxon>
        <taxon>Pseudomonadati</taxon>
        <taxon>Pseudomonadota</taxon>
        <taxon>Alphaproteobacteria</taxon>
        <taxon>Rhodospirillales</taxon>
        <taxon>Rhodospirillaceae</taxon>
        <taxon>Ferruginivarius</taxon>
    </lineage>
</organism>
<evidence type="ECO:0000259" key="1">
    <source>
        <dbReference type="Pfam" id="PF13478"/>
    </source>
</evidence>
<gene>
    <name evidence="2" type="ORF">DRB17_01445</name>
</gene>
<comment type="caution">
    <text evidence="2">The sequence shown here is derived from an EMBL/GenBank/DDBJ whole genome shotgun (WGS) entry which is preliminary data.</text>
</comment>
<name>A0A369TET1_9PROT</name>
<feature type="domain" description="XdhC Rossmann" evidence="1">
    <location>
        <begin position="83"/>
        <end position="224"/>
    </location>
</feature>
<proteinExistence type="predicted"/>
<dbReference type="PANTHER" id="PTHR30388">
    <property type="entry name" value="ALDEHYDE OXIDOREDUCTASE MOLYBDENUM COFACTOR ASSEMBLY PROTEIN"/>
    <property type="match status" value="1"/>
</dbReference>
<dbReference type="Gene3D" id="3.40.50.720">
    <property type="entry name" value="NAD(P)-binding Rossmann-like Domain"/>
    <property type="match status" value="1"/>
</dbReference>
<evidence type="ECO:0000313" key="3">
    <source>
        <dbReference type="Proteomes" id="UP000253941"/>
    </source>
</evidence>